<dbReference type="Pfam" id="PF00400">
    <property type="entry name" value="WD40"/>
    <property type="match status" value="2"/>
</dbReference>
<evidence type="ECO:0000256" key="2">
    <source>
        <dbReference type="ARBA" id="ARBA00022803"/>
    </source>
</evidence>
<sequence>MSISLENFTIYTLGGIVDTKRSKCENNELGIKAKNDEKVLPKLKNLDDILIYTKSNVTSESLLRFSMIAKLALDAFVSANFGANAINVPEDFNNYGLFDNVDLSNKSIVLLEQISLLISVDEIPSWIIQPSLWYFAHCVFEKIANMYTFDYDAFDHSDGYERTLFIIFSDWMLLRTYGTLQKMFDKLLIPMNEKYTKVRNRFEKNLTELSKIDETISRIVDDVKSLELFIYDVLFMENTAQDRLNKLFKQFNITLDGKMGKRTKFQIEPTSQLIAHVKSSNKNVLIKPFCSGKQIDIKMHELQDDTFLDNIEFEPKFESQSVSLFVQCIFMAATMRTRFLGYTEDGKKDEIRAYLDFVLQQDKTSSYIRIDALHRRSMNEYEKSSKTTRSLCQMEELNMYLSGSRSNEKFQEKIEKSVNMYYISSQDPVGLIQKDTGLILVCLGLFNKALVIFEKLNDWKHVILCLSATNKVHLVEKLIRARLENNPTPQLYCWLAEVTQDIKHADSALKLSDTHWRAWYIKGNLQSKDSSKESLLKSKEYFEKCVTINYVKHEAWFQLGSVCIKLEIFIRAIEAFQVCSKLQPTENVWCNLASLYRQTGDLPRALAIINEAIKLNFSNPKLWENKLIISLQSKNFIESYNSISTVIGMNKNWCNLNYITQFVNIYLTCLNCSQNEMDKMGKLCETICLQLIEIYPQNYKIWLIYSFSIQINNQENFLKKFNTIVKYFTLYLANGKYNYSNMNNFSVVMIDFVSDFEKYKQQLEINNEIETNVHNKLGNLIHSFLVLCQLDYIEKFETKHKDLVHHIAIDFYGEYLASCSSDKLIKIYKINDTVKKHICDLKGHTGAVWEVAWSHPRSWHDVMLASCSQDKTVIIWKQDEQNASWMTYHVINQHSASVNSIVWGPPNIGLVLACASSDGSISINTCQDQNTWSTKKIDNAHGVYF</sequence>
<dbReference type="Gene3D" id="2.130.10.10">
    <property type="entry name" value="YVTN repeat-like/Quinoprotein amine dehydrogenase"/>
    <property type="match status" value="1"/>
</dbReference>
<keyword evidence="1" id="KW-0677">Repeat</keyword>
<dbReference type="PANTHER" id="PTHR16193:SF0">
    <property type="entry name" value="TETRATRICOPEPTIDE REPEAT PROTEIN 27"/>
    <property type="match status" value="1"/>
</dbReference>
<dbReference type="OrthoDB" id="364224at2759"/>
<accession>A0A177AVX7</accession>
<evidence type="ECO:0000313" key="7">
    <source>
        <dbReference type="Proteomes" id="UP000078046"/>
    </source>
</evidence>
<evidence type="ECO:0000256" key="3">
    <source>
        <dbReference type="ARBA" id="ARBA00024020"/>
    </source>
</evidence>
<feature type="repeat" description="WD" evidence="4">
    <location>
        <begin position="841"/>
        <end position="877"/>
    </location>
</feature>
<dbReference type="PROSITE" id="PS50005">
    <property type="entry name" value="TPR"/>
    <property type="match status" value="1"/>
</dbReference>
<evidence type="ECO:0000256" key="1">
    <source>
        <dbReference type="ARBA" id="ARBA00022737"/>
    </source>
</evidence>
<keyword evidence="4" id="KW-0853">WD repeat</keyword>
<dbReference type="InterPro" id="IPR001680">
    <property type="entry name" value="WD40_rpt"/>
</dbReference>
<dbReference type="Gene3D" id="1.25.40.10">
    <property type="entry name" value="Tetratricopeptide repeat domain"/>
    <property type="match status" value="1"/>
</dbReference>
<evidence type="ECO:0000256" key="5">
    <source>
        <dbReference type="PROSITE-ProRule" id="PRU00339"/>
    </source>
</evidence>
<gene>
    <name evidence="6" type="ORF">A3Q56_06145</name>
</gene>
<name>A0A177AVX7_9BILA</name>
<dbReference type="SUPFAM" id="SSF48452">
    <property type="entry name" value="TPR-like"/>
    <property type="match status" value="2"/>
</dbReference>
<organism evidence="6 7">
    <name type="scientific">Intoshia linei</name>
    <dbReference type="NCBI Taxonomy" id="1819745"/>
    <lineage>
        <taxon>Eukaryota</taxon>
        <taxon>Metazoa</taxon>
        <taxon>Spiralia</taxon>
        <taxon>Lophotrochozoa</taxon>
        <taxon>Mesozoa</taxon>
        <taxon>Orthonectida</taxon>
        <taxon>Rhopaluridae</taxon>
        <taxon>Intoshia</taxon>
    </lineage>
</organism>
<feature type="repeat" description="TPR" evidence="5">
    <location>
        <begin position="586"/>
        <end position="619"/>
    </location>
</feature>
<dbReference type="EMBL" id="LWCA01001024">
    <property type="protein sequence ID" value="OAF66135.1"/>
    <property type="molecule type" value="Genomic_DNA"/>
</dbReference>
<dbReference type="InterPro" id="IPR044244">
    <property type="entry name" value="TTC27/Emw1"/>
</dbReference>
<dbReference type="InterPro" id="IPR019734">
    <property type="entry name" value="TPR_rpt"/>
</dbReference>
<evidence type="ECO:0000313" key="6">
    <source>
        <dbReference type="EMBL" id="OAF66135.1"/>
    </source>
</evidence>
<dbReference type="AlphaFoldDB" id="A0A177AVX7"/>
<dbReference type="InterPro" id="IPR011990">
    <property type="entry name" value="TPR-like_helical_dom_sf"/>
</dbReference>
<keyword evidence="7" id="KW-1185">Reference proteome</keyword>
<dbReference type="SUPFAM" id="SSF50978">
    <property type="entry name" value="WD40 repeat-like"/>
    <property type="match status" value="1"/>
</dbReference>
<dbReference type="SMART" id="SM00028">
    <property type="entry name" value="TPR"/>
    <property type="match status" value="2"/>
</dbReference>
<dbReference type="PROSITE" id="PS50082">
    <property type="entry name" value="WD_REPEATS_2"/>
    <property type="match status" value="1"/>
</dbReference>
<keyword evidence="2 5" id="KW-0802">TPR repeat</keyword>
<evidence type="ECO:0000256" key="4">
    <source>
        <dbReference type="PROSITE-ProRule" id="PRU00221"/>
    </source>
</evidence>
<dbReference type="SMART" id="SM00320">
    <property type="entry name" value="WD40"/>
    <property type="match status" value="3"/>
</dbReference>
<dbReference type="Proteomes" id="UP000078046">
    <property type="component" value="Unassembled WGS sequence"/>
</dbReference>
<dbReference type="InterPro" id="IPR015943">
    <property type="entry name" value="WD40/YVTN_repeat-like_dom_sf"/>
</dbReference>
<protein>
    <submittedName>
        <fullName evidence="6">TPR repeat protein 27</fullName>
    </submittedName>
</protein>
<reference evidence="6 7" key="1">
    <citation type="submission" date="2016-04" db="EMBL/GenBank/DDBJ databases">
        <title>The genome of Intoshia linei affirms orthonectids as highly simplified spiralians.</title>
        <authorList>
            <person name="Mikhailov K.V."/>
            <person name="Slusarev G.S."/>
            <person name="Nikitin M.A."/>
            <person name="Logacheva M.D."/>
            <person name="Penin A."/>
            <person name="Aleoshin V."/>
            <person name="Panchin Y.V."/>
        </authorList>
    </citation>
    <scope>NUCLEOTIDE SEQUENCE [LARGE SCALE GENOMIC DNA]</scope>
    <source>
        <strain evidence="6">Intl2013</strain>
        <tissue evidence="6">Whole animal</tissue>
    </source>
</reference>
<dbReference type="InterPro" id="IPR036322">
    <property type="entry name" value="WD40_repeat_dom_sf"/>
</dbReference>
<comment type="caution">
    <text evidence="6">The sequence shown here is derived from an EMBL/GenBank/DDBJ whole genome shotgun (WGS) entry which is preliminary data.</text>
</comment>
<comment type="similarity">
    <text evidence="3">Belongs to the TTC27 family.</text>
</comment>
<proteinExistence type="inferred from homology"/>
<dbReference type="Pfam" id="PF13181">
    <property type="entry name" value="TPR_8"/>
    <property type="match status" value="1"/>
</dbReference>
<dbReference type="PANTHER" id="PTHR16193">
    <property type="entry name" value="TETRATRICOPEPTIDE REPEAT PROTEIN 27"/>
    <property type="match status" value="1"/>
</dbReference>